<dbReference type="Pfam" id="PF06739">
    <property type="entry name" value="SBBP"/>
    <property type="match status" value="1"/>
</dbReference>
<dbReference type="InterPro" id="IPR035986">
    <property type="entry name" value="PKD_dom_sf"/>
</dbReference>
<keyword evidence="2" id="KW-0732">Signal</keyword>
<dbReference type="InterPro" id="IPR000601">
    <property type="entry name" value="PKD_dom"/>
</dbReference>
<dbReference type="PANTHER" id="PTHR35580:SF1">
    <property type="entry name" value="PHYTASE-LIKE DOMAIN-CONTAINING PROTEIN"/>
    <property type="match status" value="1"/>
</dbReference>
<feature type="chain" id="PRO_5017826856" description="PKD domain-containing protein" evidence="2">
    <location>
        <begin position="22"/>
        <end position="1231"/>
    </location>
</feature>
<dbReference type="PROSITE" id="PS50093">
    <property type="entry name" value="PKD"/>
    <property type="match status" value="4"/>
</dbReference>
<feature type="region of interest" description="Disordered" evidence="1">
    <location>
        <begin position="80"/>
        <end position="116"/>
    </location>
</feature>
<dbReference type="AlphaFoldDB" id="A0A3B7MU94"/>
<evidence type="ECO:0000259" key="3">
    <source>
        <dbReference type="PROSITE" id="PS50093"/>
    </source>
</evidence>
<feature type="domain" description="PKD" evidence="3">
    <location>
        <begin position="826"/>
        <end position="880"/>
    </location>
</feature>
<feature type="domain" description="PKD" evidence="3">
    <location>
        <begin position="1088"/>
        <end position="1143"/>
    </location>
</feature>
<dbReference type="Proteomes" id="UP000263900">
    <property type="component" value="Chromosome"/>
</dbReference>
<dbReference type="InterPro" id="IPR052918">
    <property type="entry name" value="Motility_Chemotaxis_Reg"/>
</dbReference>
<proteinExistence type="predicted"/>
<gene>
    <name evidence="4" type="ORF">D3H65_28420</name>
</gene>
<dbReference type="InterPro" id="IPR057708">
    <property type="entry name" value="DUF7948"/>
</dbReference>
<keyword evidence="5" id="KW-1185">Reference proteome</keyword>
<dbReference type="Pfam" id="PF25778">
    <property type="entry name" value="DUF7948"/>
    <property type="match status" value="1"/>
</dbReference>
<dbReference type="PANTHER" id="PTHR35580">
    <property type="entry name" value="CELL SURFACE GLYCOPROTEIN (S-LAYER PROTEIN)-LIKE PROTEIN"/>
    <property type="match status" value="1"/>
</dbReference>
<evidence type="ECO:0000256" key="1">
    <source>
        <dbReference type="SAM" id="MobiDB-lite"/>
    </source>
</evidence>
<dbReference type="EMBL" id="CP032157">
    <property type="protein sequence ID" value="AXY77668.1"/>
    <property type="molecule type" value="Genomic_DNA"/>
</dbReference>
<reference evidence="4 5" key="1">
    <citation type="submission" date="2018-09" db="EMBL/GenBank/DDBJ databases">
        <title>Genome sequencing of strain 6GH32-13.</title>
        <authorList>
            <person name="Weon H.-Y."/>
            <person name="Heo J."/>
            <person name="Kwon S.-W."/>
        </authorList>
    </citation>
    <scope>NUCLEOTIDE SEQUENCE [LARGE SCALE GENOMIC DNA]</scope>
    <source>
        <strain evidence="4 5">5GH32-13</strain>
    </source>
</reference>
<dbReference type="KEGG" id="pseg:D3H65_28420"/>
<dbReference type="OrthoDB" id="1652165at2"/>
<protein>
    <recommendedName>
        <fullName evidence="3">PKD domain-containing protein</fullName>
    </recommendedName>
</protein>
<dbReference type="CDD" id="cd00146">
    <property type="entry name" value="PKD"/>
    <property type="match status" value="3"/>
</dbReference>
<dbReference type="SMART" id="SM00089">
    <property type="entry name" value="PKD"/>
    <property type="match status" value="4"/>
</dbReference>
<feature type="signal peptide" evidence="2">
    <location>
        <begin position="1"/>
        <end position="21"/>
    </location>
</feature>
<evidence type="ECO:0000313" key="5">
    <source>
        <dbReference type="Proteomes" id="UP000263900"/>
    </source>
</evidence>
<dbReference type="InterPro" id="IPR022409">
    <property type="entry name" value="PKD/Chitinase_dom"/>
</dbReference>
<accession>A0A3B7MU94</accession>
<dbReference type="RefSeq" id="WP_119053541.1">
    <property type="nucleotide sequence ID" value="NZ_CP032157.1"/>
</dbReference>
<dbReference type="Pfam" id="PF18911">
    <property type="entry name" value="PKD_4"/>
    <property type="match status" value="4"/>
</dbReference>
<dbReference type="InterPro" id="IPR013783">
    <property type="entry name" value="Ig-like_fold"/>
</dbReference>
<dbReference type="Gene3D" id="2.60.40.10">
    <property type="entry name" value="Immunoglobulins"/>
    <property type="match status" value="4"/>
</dbReference>
<dbReference type="InterPro" id="IPR010620">
    <property type="entry name" value="SBBP_repeat"/>
</dbReference>
<sequence length="1231" mass="133292">MGRKSLIVTVLFVVATLQIVAQSGNSAFEFTENRGQWDKQVRFKGEVSAGAFYLQKNGFTVVQHNGDDLNSFFHRHHKADEQGRTGLTRPDRNSNSKPGSPGTGKPGSGQPAPTPPVIRSHAYRVQFLGADENSMVMPDKQVQTSTSYFIGNDPSKWAVNVPVFQAVVYKNIYPNIDIRYYSEYGRLKYDLIVHPGGDPATIAMRYEGADKLSVKNNELTIKTSVGDLKELYPYTYQFDMTNGKKEVACNYELVDKNTVKFRIANYSKTSTLVIDPTLVFCSFTGSPANQYGYTATPGPDGSLYSGGIVFGSGFPTTPGAYQTGYVGGDDVNSLGGIDMGIFKFTPDGRRSYATYLGGNRNDYPHSLVVDGQGNLVVMGKTYSSNWPGTVKGSGGGSDIAVAKLNATGTALIGALRIGGSSDDGVNVKNQIESGGSQTSTVRFYGDDSRSEVILDNANNIYIAAQTQSTSGSSLFPVSAGVFQGTPGGGQDGVVIKINPTCTDIVWASFLGGTKDDGAFVLALNPINNELYVGGATTDGAGFPGNKSGAYQSAYQGGIADGFVTRITNNGASILNTTFLGTGFFDAVYGLKFDKTGIPYAMGVTEGAWPVINAAWSIKDSKQFVVKMKPDLSGLIYSTVFGNGSARPNISPVAFLVDRCENVYISGWGGWLEPGNDPYHMDGVGNMPLTPDAIKSTTDNRDFYFIVIKRDATELLYGTYFGQSGGEGEHVDGGTSRYDAQGVIYQAICANCFGSQEYPITQSFPTTPGVWAERNGSPQCNLAAVKIAFNFAGVASGPKAYFNNLPDTVGCVPFTLHFRDTVRNAKSYEWDFDGDGVTDEVTTDYDVTHTFPVVGNFRVRLIAVDPTTCNQRDTAYVTIRVRDDPANIDFVAVKDGPCESLGFNFINKSTAPPGKPFGAASFAWDFGDGTPIVPTNIDPVKHYFTAPGTYPIRLILLDTNYCNGGDWKQVNLGVVANVEARVETPPTGCAPYDAYFNNTSLGGHDYLWDFGDGSPLSTEMSPTHRYDNIGTYNIRLIVVDSNTCNKRDTLDFSITVNTKPTAAFSVTPVPPQVNKPTIFLNQSIGGNLYHWFFGDGDSTSTRTMENVQHQYNATGTYTALLITYNAAGCSDTARRTVESLIDPLLDVPNAFTPGRGNKSSIVKVVGFGIVKMTWRIYNRWGQKVFETTNRNTGWDGTYQGKIQPMDVYTYTLDVVFTDGKPLRKTGDITLIR</sequence>
<evidence type="ECO:0000256" key="2">
    <source>
        <dbReference type="SAM" id="SignalP"/>
    </source>
</evidence>
<feature type="domain" description="PKD" evidence="3">
    <location>
        <begin position="1005"/>
        <end position="1040"/>
    </location>
</feature>
<feature type="domain" description="PKD" evidence="3">
    <location>
        <begin position="913"/>
        <end position="958"/>
    </location>
</feature>
<dbReference type="Pfam" id="PF13585">
    <property type="entry name" value="CHU_C"/>
    <property type="match status" value="1"/>
</dbReference>
<evidence type="ECO:0000313" key="4">
    <source>
        <dbReference type="EMBL" id="AXY77668.1"/>
    </source>
</evidence>
<dbReference type="SUPFAM" id="SSF49299">
    <property type="entry name" value="PKD domain"/>
    <property type="match status" value="4"/>
</dbReference>
<feature type="compositionally biased region" description="Basic and acidic residues" evidence="1">
    <location>
        <begin position="80"/>
        <end position="94"/>
    </location>
</feature>
<organism evidence="4 5">
    <name type="scientific">Paraflavitalea soli</name>
    <dbReference type="NCBI Taxonomy" id="2315862"/>
    <lineage>
        <taxon>Bacteria</taxon>
        <taxon>Pseudomonadati</taxon>
        <taxon>Bacteroidota</taxon>
        <taxon>Chitinophagia</taxon>
        <taxon>Chitinophagales</taxon>
        <taxon>Chitinophagaceae</taxon>
        <taxon>Paraflavitalea</taxon>
    </lineage>
</organism>
<name>A0A3B7MU94_9BACT</name>